<sequence>MRIAKRIAEKNAAANETNTQNVNTDNQELYEFEQEVDSMLATGSMDQALRVIDAEGVAQILPVLDSEPISNLLKGLEEIGGRANVLVKTPDGVAVLNMVEYSQDEADAADEESDEDEGDESADPEEPADDKLTQEIVDKDL</sequence>
<name>A0A087BEX7_9BIFI</name>
<protein>
    <submittedName>
        <fullName evidence="2">Uncharacterized protein</fullName>
    </submittedName>
</protein>
<dbReference type="EMBL" id="JGZB01000001">
    <property type="protein sequence ID" value="KFI69577.1"/>
    <property type="molecule type" value="Genomic_DNA"/>
</dbReference>
<evidence type="ECO:0000313" key="3">
    <source>
        <dbReference type="Proteomes" id="UP000029052"/>
    </source>
</evidence>
<dbReference type="AlphaFoldDB" id="A0A087BEX7"/>
<organism evidence="2 3">
    <name type="scientific">Bifidobacterium magnum</name>
    <dbReference type="NCBI Taxonomy" id="1692"/>
    <lineage>
        <taxon>Bacteria</taxon>
        <taxon>Bacillati</taxon>
        <taxon>Actinomycetota</taxon>
        <taxon>Actinomycetes</taxon>
        <taxon>Bifidobacteriales</taxon>
        <taxon>Bifidobacteriaceae</taxon>
        <taxon>Bifidobacterium</taxon>
    </lineage>
</organism>
<dbReference type="STRING" id="1692.BMAGN_1294"/>
<accession>A0A087BEX7</accession>
<evidence type="ECO:0000256" key="1">
    <source>
        <dbReference type="SAM" id="MobiDB-lite"/>
    </source>
</evidence>
<gene>
    <name evidence="2" type="ORF">BMAGN_1294</name>
</gene>
<evidence type="ECO:0000313" key="2">
    <source>
        <dbReference type="EMBL" id="KFI69577.1"/>
    </source>
</evidence>
<dbReference type="eggNOG" id="ENOG5031MB1">
    <property type="taxonomic scope" value="Bacteria"/>
</dbReference>
<proteinExistence type="predicted"/>
<feature type="compositionally biased region" description="Acidic residues" evidence="1">
    <location>
        <begin position="102"/>
        <end position="128"/>
    </location>
</feature>
<dbReference type="Proteomes" id="UP000029052">
    <property type="component" value="Unassembled WGS sequence"/>
</dbReference>
<feature type="region of interest" description="Disordered" evidence="1">
    <location>
        <begin position="101"/>
        <end position="141"/>
    </location>
</feature>
<dbReference type="RefSeq" id="WP_238548726.1">
    <property type="nucleotide sequence ID" value="NZ_JGZB01000001.1"/>
</dbReference>
<keyword evidence="3" id="KW-1185">Reference proteome</keyword>
<feature type="compositionally biased region" description="Basic and acidic residues" evidence="1">
    <location>
        <begin position="129"/>
        <end position="141"/>
    </location>
</feature>
<reference evidence="2 3" key="1">
    <citation type="submission" date="2014-03" db="EMBL/GenBank/DDBJ databases">
        <title>Genomics of Bifidobacteria.</title>
        <authorList>
            <person name="Ventura M."/>
            <person name="Milani C."/>
            <person name="Lugli G.A."/>
        </authorList>
    </citation>
    <scope>NUCLEOTIDE SEQUENCE [LARGE SCALE GENOMIC DNA]</scope>
    <source>
        <strain evidence="2 3">LMG 11591</strain>
    </source>
</reference>
<comment type="caution">
    <text evidence="2">The sequence shown here is derived from an EMBL/GenBank/DDBJ whole genome shotgun (WGS) entry which is preliminary data.</text>
</comment>